<name>A0A0K1E6S0_CHOCO</name>
<keyword evidence="1" id="KW-0472">Membrane</keyword>
<dbReference type="KEGG" id="ccro:CMC5_003870"/>
<keyword evidence="1" id="KW-0812">Transmembrane</keyword>
<dbReference type="Proteomes" id="UP000067626">
    <property type="component" value="Chromosome"/>
</dbReference>
<keyword evidence="1" id="KW-1133">Transmembrane helix</keyword>
<dbReference type="STRING" id="52.CMC5_003870"/>
<feature type="transmembrane region" description="Helical" evidence="1">
    <location>
        <begin position="45"/>
        <end position="68"/>
    </location>
</feature>
<protein>
    <submittedName>
        <fullName evidence="2">Uncharacterized protein</fullName>
    </submittedName>
</protein>
<gene>
    <name evidence="2" type="ORF">CMC5_003870</name>
</gene>
<reference evidence="2 3" key="1">
    <citation type="submission" date="2015-07" db="EMBL/GenBank/DDBJ databases">
        <title>Genome analysis of myxobacterium Chondromyces crocatus Cm c5 reveals a high potential for natural compound synthesis and the genetic basis for the loss of fruiting body formation.</title>
        <authorList>
            <person name="Zaburannyi N."/>
            <person name="Bunk B."/>
            <person name="Maier J."/>
            <person name="Overmann J."/>
            <person name="Mueller R."/>
        </authorList>
    </citation>
    <scope>NUCLEOTIDE SEQUENCE [LARGE SCALE GENOMIC DNA]</scope>
    <source>
        <strain evidence="2 3">Cm c5</strain>
    </source>
</reference>
<organism evidence="2 3">
    <name type="scientific">Chondromyces crocatus</name>
    <dbReference type="NCBI Taxonomy" id="52"/>
    <lineage>
        <taxon>Bacteria</taxon>
        <taxon>Pseudomonadati</taxon>
        <taxon>Myxococcota</taxon>
        <taxon>Polyangia</taxon>
        <taxon>Polyangiales</taxon>
        <taxon>Polyangiaceae</taxon>
        <taxon>Chondromyces</taxon>
    </lineage>
</organism>
<evidence type="ECO:0000313" key="3">
    <source>
        <dbReference type="Proteomes" id="UP000067626"/>
    </source>
</evidence>
<dbReference type="EMBL" id="CP012159">
    <property type="protein sequence ID" value="AKT36273.1"/>
    <property type="molecule type" value="Genomic_DNA"/>
</dbReference>
<accession>A0A0K1E6S0</accession>
<keyword evidence="3" id="KW-1185">Reference proteome</keyword>
<evidence type="ECO:0000313" key="2">
    <source>
        <dbReference type="EMBL" id="AKT36273.1"/>
    </source>
</evidence>
<sequence length="222" mass="23914">MGPAHAQKFRWDRLPLSFSLPRETRNPARRSVSVAWLLEGLDMRFGFVIANACVLAGITWMTAFGPGLRAAEVLPSRGGVGDIPALEARTAHTPSAQNITALAAAYLERDQPGLASAVIQKAPRDARVRPEVSHQEARALLRRGQLREALAVAEKLHTRCALGDADADGAACPAWLAAKTYRQVAFLREALAAGIEDPRHDPVGIEAAYERSAGQVPLVAMR</sequence>
<dbReference type="AlphaFoldDB" id="A0A0K1E6S0"/>
<evidence type="ECO:0000256" key="1">
    <source>
        <dbReference type="SAM" id="Phobius"/>
    </source>
</evidence>
<proteinExistence type="predicted"/>